<gene>
    <name evidence="5" type="ORF">QBC35DRAFT_485844</name>
</gene>
<dbReference type="PRINTS" id="PR00111">
    <property type="entry name" value="ABHYDROLASE"/>
</dbReference>
<keyword evidence="3" id="KW-0812">Transmembrane</keyword>
<evidence type="ECO:0000259" key="4">
    <source>
        <dbReference type="Pfam" id="PF00561"/>
    </source>
</evidence>
<dbReference type="Gene3D" id="3.40.50.1820">
    <property type="entry name" value="alpha/beta hydrolase"/>
    <property type="match status" value="1"/>
</dbReference>
<evidence type="ECO:0000313" key="6">
    <source>
        <dbReference type="Proteomes" id="UP001302126"/>
    </source>
</evidence>
<comment type="similarity">
    <text evidence="1">Belongs to the AB hydrolase superfamily.</text>
</comment>
<keyword evidence="3" id="KW-0472">Membrane</keyword>
<keyword evidence="2 5" id="KW-0378">Hydrolase</keyword>
<sequence length="402" mass="44017">MGSLSNHKLWLSQHITNNTPLIIAGTAIATTAIVSLLNRFLYPTPPKLLRSPLKTVLPKLSEEQLSQLEYQPDIFPGARDVSTPYGSVRVYEFGPPDGQKVLFVHGISTTCMTMTKLASALAYQRGCRVMLFDLFGRGFSDNPADLPHDSRLYLSQALIALASSELSWSSFTLIGYSLGGGIVTHFAASFPHLVSNLILLAPAGLIRPQSFGTVTRFVFQSGYVPPKMLAFFTKRRLQKPIRSSSKRATAALAQAEAALETASSSAKTDAVTASSLLEDEATDSATSEPRTALERRVLKAVHWQLKNHAGFVDAFISCIRYAPMTGQEEAFRKLAERKKGTTAVVLGTWDEIIDPDEYDADVLPLMGGADQVIWEKVPGGHDFPMTYAEETLEVIYRVLGME</sequence>
<dbReference type="Proteomes" id="UP001302126">
    <property type="component" value="Unassembled WGS sequence"/>
</dbReference>
<protein>
    <submittedName>
        <fullName evidence="5">Alpha/Beta hydrolase protein</fullName>
    </submittedName>
</protein>
<evidence type="ECO:0000256" key="1">
    <source>
        <dbReference type="ARBA" id="ARBA00008645"/>
    </source>
</evidence>
<dbReference type="EMBL" id="MU864357">
    <property type="protein sequence ID" value="KAK4191764.1"/>
    <property type="molecule type" value="Genomic_DNA"/>
</dbReference>
<organism evidence="5 6">
    <name type="scientific">Podospora australis</name>
    <dbReference type="NCBI Taxonomy" id="1536484"/>
    <lineage>
        <taxon>Eukaryota</taxon>
        <taxon>Fungi</taxon>
        <taxon>Dikarya</taxon>
        <taxon>Ascomycota</taxon>
        <taxon>Pezizomycotina</taxon>
        <taxon>Sordariomycetes</taxon>
        <taxon>Sordariomycetidae</taxon>
        <taxon>Sordariales</taxon>
        <taxon>Podosporaceae</taxon>
        <taxon>Podospora</taxon>
    </lineage>
</organism>
<dbReference type="AlphaFoldDB" id="A0AAN6X0K1"/>
<proteinExistence type="inferred from homology"/>
<dbReference type="PANTHER" id="PTHR43798">
    <property type="entry name" value="MONOACYLGLYCEROL LIPASE"/>
    <property type="match status" value="1"/>
</dbReference>
<dbReference type="GO" id="GO:0016787">
    <property type="term" value="F:hydrolase activity"/>
    <property type="evidence" value="ECO:0007669"/>
    <property type="project" value="UniProtKB-KW"/>
</dbReference>
<dbReference type="InterPro" id="IPR000073">
    <property type="entry name" value="AB_hydrolase_1"/>
</dbReference>
<accession>A0AAN6X0K1</accession>
<reference evidence="5" key="1">
    <citation type="journal article" date="2023" name="Mol. Phylogenet. Evol.">
        <title>Genome-scale phylogeny and comparative genomics of the fungal order Sordariales.</title>
        <authorList>
            <person name="Hensen N."/>
            <person name="Bonometti L."/>
            <person name="Westerberg I."/>
            <person name="Brannstrom I.O."/>
            <person name="Guillou S."/>
            <person name="Cros-Aarteil S."/>
            <person name="Calhoun S."/>
            <person name="Haridas S."/>
            <person name="Kuo A."/>
            <person name="Mondo S."/>
            <person name="Pangilinan J."/>
            <person name="Riley R."/>
            <person name="LaButti K."/>
            <person name="Andreopoulos B."/>
            <person name="Lipzen A."/>
            <person name="Chen C."/>
            <person name="Yan M."/>
            <person name="Daum C."/>
            <person name="Ng V."/>
            <person name="Clum A."/>
            <person name="Steindorff A."/>
            <person name="Ohm R.A."/>
            <person name="Martin F."/>
            <person name="Silar P."/>
            <person name="Natvig D.O."/>
            <person name="Lalanne C."/>
            <person name="Gautier V."/>
            <person name="Ament-Velasquez S.L."/>
            <person name="Kruys A."/>
            <person name="Hutchinson M.I."/>
            <person name="Powell A.J."/>
            <person name="Barry K."/>
            <person name="Miller A.N."/>
            <person name="Grigoriev I.V."/>
            <person name="Debuchy R."/>
            <person name="Gladieux P."/>
            <person name="Hiltunen Thoren M."/>
            <person name="Johannesson H."/>
        </authorList>
    </citation>
    <scope>NUCLEOTIDE SEQUENCE</scope>
    <source>
        <strain evidence="5">PSN309</strain>
    </source>
</reference>
<evidence type="ECO:0000256" key="2">
    <source>
        <dbReference type="ARBA" id="ARBA00022801"/>
    </source>
</evidence>
<evidence type="ECO:0000256" key="3">
    <source>
        <dbReference type="SAM" id="Phobius"/>
    </source>
</evidence>
<dbReference type="InterPro" id="IPR029058">
    <property type="entry name" value="AB_hydrolase_fold"/>
</dbReference>
<reference evidence="5" key="2">
    <citation type="submission" date="2023-05" db="EMBL/GenBank/DDBJ databases">
        <authorList>
            <consortium name="Lawrence Berkeley National Laboratory"/>
            <person name="Steindorff A."/>
            <person name="Hensen N."/>
            <person name="Bonometti L."/>
            <person name="Westerberg I."/>
            <person name="Brannstrom I.O."/>
            <person name="Guillou S."/>
            <person name="Cros-Aarteil S."/>
            <person name="Calhoun S."/>
            <person name="Haridas S."/>
            <person name="Kuo A."/>
            <person name="Mondo S."/>
            <person name="Pangilinan J."/>
            <person name="Riley R."/>
            <person name="Labutti K."/>
            <person name="Andreopoulos B."/>
            <person name="Lipzen A."/>
            <person name="Chen C."/>
            <person name="Yanf M."/>
            <person name="Daum C."/>
            <person name="Ng V."/>
            <person name="Clum A."/>
            <person name="Ohm R."/>
            <person name="Martin F."/>
            <person name="Silar P."/>
            <person name="Natvig D."/>
            <person name="Lalanne C."/>
            <person name="Gautier V."/>
            <person name="Ament-Velasquez S.L."/>
            <person name="Kruys A."/>
            <person name="Hutchinson M.I."/>
            <person name="Powell A.J."/>
            <person name="Barry K."/>
            <person name="Miller A.N."/>
            <person name="Grigoriev I.V."/>
            <person name="Debuchy R."/>
            <person name="Gladieux P."/>
            <person name="Thoren M.H."/>
            <person name="Johannesson H."/>
        </authorList>
    </citation>
    <scope>NUCLEOTIDE SEQUENCE</scope>
    <source>
        <strain evidence="5">PSN309</strain>
    </source>
</reference>
<dbReference type="GO" id="GO:0016020">
    <property type="term" value="C:membrane"/>
    <property type="evidence" value="ECO:0007669"/>
    <property type="project" value="TreeGrafter"/>
</dbReference>
<comment type="caution">
    <text evidence="5">The sequence shown here is derived from an EMBL/GenBank/DDBJ whole genome shotgun (WGS) entry which is preliminary data.</text>
</comment>
<dbReference type="Pfam" id="PF00561">
    <property type="entry name" value="Abhydrolase_1"/>
    <property type="match status" value="1"/>
</dbReference>
<evidence type="ECO:0000313" key="5">
    <source>
        <dbReference type="EMBL" id="KAK4191764.1"/>
    </source>
</evidence>
<name>A0AAN6X0K1_9PEZI</name>
<dbReference type="SUPFAM" id="SSF53474">
    <property type="entry name" value="alpha/beta-Hydrolases"/>
    <property type="match status" value="1"/>
</dbReference>
<dbReference type="InterPro" id="IPR050266">
    <property type="entry name" value="AB_hydrolase_sf"/>
</dbReference>
<keyword evidence="6" id="KW-1185">Reference proteome</keyword>
<feature type="domain" description="AB hydrolase-1" evidence="4">
    <location>
        <begin position="101"/>
        <end position="211"/>
    </location>
</feature>
<keyword evidence="3" id="KW-1133">Transmembrane helix</keyword>
<feature type="transmembrane region" description="Helical" evidence="3">
    <location>
        <begin position="20"/>
        <end position="41"/>
    </location>
</feature>
<dbReference type="PANTHER" id="PTHR43798:SF14">
    <property type="entry name" value="SERINE HYDROLASE-LIKE PROTEIN DDB_G0286239"/>
    <property type="match status" value="1"/>
</dbReference>